<reference evidence="2 3" key="1">
    <citation type="journal article" date="2016" name="Mol. Biol. Evol.">
        <title>Comparative Genomics of Early-Diverging Mushroom-Forming Fungi Provides Insights into the Origins of Lignocellulose Decay Capabilities.</title>
        <authorList>
            <person name="Nagy L.G."/>
            <person name="Riley R."/>
            <person name="Tritt A."/>
            <person name="Adam C."/>
            <person name="Daum C."/>
            <person name="Floudas D."/>
            <person name="Sun H."/>
            <person name="Yadav J.S."/>
            <person name="Pangilinan J."/>
            <person name="Larsson K.H."/>
            <person name="Matsuura K."/>
            <person name="Barry K."/>
            <person name="Labutti K."/>
            <person name="Kuo R."/>
            <person name="Ohm R.A."/>
            <person name="Bhattacharya S.S."/>
            <person name="Shirouzu T."/>
            <person name="Yoshinaga Y."/>
            <person name="Martin F.M."/>
            <person name="Grigoriev I.V."/>
            <person name="Hibbett D.S."/>
        </authorList>
    </citation>
    <scope>NUCLEOTIDE SEQUENCE [LARGE SCALE GENOMIC DNA]</scope>
    <source>
        <strain evidence="2 3">TUFC12733</strain>
    </source>
</reference>
<keyword evidence="3" id="KW-1185">Reference proteome</keyword>
<sequence>MCHPLILGLKYTFCQCFVPLRKEFVDCLLETCTSSLCHPYECVGYLCTCTRVWDGEELRVLRWEEGVCAGCWEGDLRPFSPQRIYHKRMLSPSLHESSAKYSTMTRTPSSRSPTSASNPAPNQHPGSRPPTAMRSNNPSPEAMRNLSRASGRSYASLADYGYSVRPLQPPAPRSRQGLPSASASVVGGRLRGIREVYEGDYDVRPPTQLRQEFVNVREGAADRSQSSGTTVSDERYWR</sequence>
<dbReference type="OrthoDB" id="10437799at2759"/>
<evidence type="ECO:0000313" key="2">
    <source>
        <dbReference type="EMBL" id="KZO91712.1"/>
    </source>
</evidence>
<dbReference type="AlphaFoldDB" id="A0A167HJM9"/>
<feature type="region of interest" description="Disordered" evidence="1">
    <location>
        <begin position="165"/>
        <end position="186"/>
    </location>
</feature>
<dbReference type="EMBL" id="KV417319">
    <property type="protein sequence ID" value="KZO91712.1"/>
    <property type="molecule type" value="Genomic_DNA"/>
</dbReference>
<dbReference type="Proteomes" id="UP000076738">
    <property type="component" value="Unassembled WGS sequence"/>
</dbReference>
<accession>A0A167HJM9</accession>
<proteinExistence type="predicted"/>
<evidence type="ECO:0000313" key="3">
    <source>
        <dbReference type="Proteomes" id="UP000076738"/>
    </source>
</evidence>
<evidence type="ECO:0000256" key="1">
    <source>
        <dbReference type="SAM" id="MobiDB-lite"/>
    </source>
</evidence>
<feature type="region of interest" description="Disordered" evidence="1">
    <location>
        <begin position="217"/>
        <end position="238"/>
    </location>
</feature>
<feature type="region of interest" description="Disordered" evidence="1">
    <location>
        <begin position="96"/>
        <end position="149"/>
    </location>
</feature>
<protein>
    <submittedName>
        <fullName evidence="2">Uncharacterized protein</fullName>
    </submittedName>
</protein>
<gene>
    <name evidence="2" type="ORF">CALVIDRAFT_568023</name>
</gene>
<feature type="compositionally biased region" description="Low complexity" evidence="1">
    <location>
        <begin position="102"/>
        <end position="121"/>
    </location>
</feature>
<organism evidence="2 3">
    <name type="scientific">Calocera viscosa (strain TUFC12733)</name>
    <dbReference type="NCBI Taxonomy" id="1330018"/>
    <lineage>
        <taxon>Eukaryota</taxon>
        <taxon>Fungi</taxon>
        <taxon>Dikarya</taxon>
        <taxon>Basidiomycota</taxon>
        <taxon>Agaricomycotina</taxon>
        <taxon>Dacrymycetes</taxon>
        <taxon>Dacrymycetales</taxon>
        <taxon>Dacrymycetaceae</taxon>
        <taxon>Calocera</taxon>
    </lineage>
</organism>
<name>A0A167HJM9_CALVF</name>